<dbReference type="EMBL" id="BAABME010002118">
    <property type="protein sequence ID" value="GAA0153116.1"/>
    <property type="molecule type" value="Genomic_DNA"/>
</dbReference>
<dbReference type="PANTHER" id="PTHR38377:SF1">
    <property type="entry name" value="THREONINE-TRNA LIGASE 2"/>
    <property type="match status" value="1"/>
</dbReference>
<sequence>MEESLNLEEILKPFYQRASEAEERLARLEAADANNKGSSGNEQLPNVVTELQSQLEQLKAERAAEKEKDLKEIKQLTEDNDKLHYRITHLVRGLKEALDRNGAS</sequence>
<gene>
    <name evidence="2" type="ORF">LIER_11430</name>
</gene>
<evidence type="ECO:0000256" key="1">
    <source>
        <dbReference type="SAM" id="Coils"/>
    </source>
</evidence>
<protein>
    <submittedName>
        <fullName evidence="2">Uncharacterized protein</fullName>
    </submittedName>
</protein>
<evidence type="ECO:0000313" key="3">
    <source>
        <dbReference type="Proteomes" id="UP001454036"/>
    </source>
</evidence>
<name>A0AAV3PPX9_LITER</name>
<comment type="caution">
    <text evidence="2">The sequence shown here is derived from an EMBL/GenBank/DDBJ whole genome shotgun (WGS) entry which is preliminary data.</text>
</comment>
<dbReference type="PANTHER" id="PTHR38377">
    <property type="entry name" value="THREONINE-TRNA LIGASE 2"/>
    <property type="match status" value="1"/>
</dbReference>
<keyword evidence="3" id="KW-1185">Reference proteome</keyword>
<organism evidence="2 3">
    <name type="scientific">Lithospermum erythrorhizon</name>
    <name type="common">Purple gromwell</name>
    <name type="synonym">Lithospermum officinale var. erythrorhizon</name>
    <dbReference type="NCBI Taxonomy" id="34254"/>
    <lineage>
        <taxon>Eukaryota</taxon>
        <taxon>Viridiplantae</taxon>
        <taxon>Streptophyta</taxon>
        <taxon>Embryophyta</taxon>
        <taxon>Tracheophyta</taxon>
        <taxon>Spermatophyta</taxon>
        <taxon>Magnoliopsida</taxon>
        <taxon>eudicotyledons</taxon>
        <taxon>Gunneridae</taxon>
        <taxon>Pentapetalae</taxon>
        <taxon>asterids</taxon>
        <taxon>lamiids</taxon>
        <taxon>Boraginales</taxon>
        <taxon>Boraginaceae</taxon>
        <taxon>Boraginoideae</taxon>
        <taxon>Lithospermeae</taxon>
        <taxon>Lithospermum</taxon>
    </lineage>
</organism>
<dbReference type="Proteomes" id="UP001454036">
    <property type="component" value="Unassembled WGS sequence"/>
</dbReference>
<feature type="coiled-coil region" evidence="1">
    <location>
        <begin position="41"/>
        <end position="80"/>
    </location>
</feature>
<reference evidence="2 3" key="1">
    <citation type="submission" date="2024-01" db="EMBL/GenBank/DDBJ databases">
        <title>The complete chloroplast genome sequence of Lithospermum erythrorhizon: insights into the phylogenetic relationship among Boraginaceae species and the maternal lineages of purple gromwells.</title>
        <authorList>
            <person name="Okada T."/>
            <person name="Watanabe K."/>
        </authorList>
    </citation>
    <scope>NUCLEOTIDE SEQUENCE [LARGE SCALE GENOMIC DNA]</scope>
</reference>
<accession>A0AAV3PPX9</accession>
<evidence type="ECO:0000313" key="2">
    <source>
        <dbReference type="EMBL" id="GAA0153116.1"/>
    </source>
</evidence>
<dbReference type="AlphaFoldDB" id="A0AAV3PPX9"/>
<proteinExistence type="predicted"/>
<keyword evidence="1" id="KW-0175">Coiled coil</keyword>